<sequence>MPHLKPKLPTNAPVSPMPRNLSHPSLTPQPVSFWRNKSHSGVSPLIARNSLPPTASSLSMLAASCVSQSVRLSKTLRLGL</sequence>
<evidence type="ECO:0000313" key="2">
    <source>
        <dbReference type="Proteomes" id="UP001165960"/>
    </source>
</evidence>
<gene>
    <name evidence="1" type="ORF">DSO57_1019146</name>
</gene>
<proteinExistence type="predicted"/>
<dbReference type="Proteomes" id="UP001165960">
    <property type="component" value="Unassembled WGS sequence"/>
</dbReference>
<protein>
    <submittedName>
        <fullName evidence="1">Uncharacterized protein</fullName>
    </submittedName>
</protein>
<name>A0ACC2RV25_9FUNG</name>
<organism evidence="1 2">
    <name type="scientific">Entomophthora muscae</name>
    <dbReference type="NCBI Taxonomy" id="34485"/>
    <lineage>
        <taxon>Eukaryota</taxon>
        <taxon>Fungi</taxon>
        <taxon>Fungi incertae sedis</taxon>
        <taxon>Zoopagomycota</taxon>
        <taxon>Entomophthoromycotina</taxon>
        <taxon>Entomophthoromycetes</taxon>
        <taxon>Entomophthorales</taxon>
        <taxon>Entomophthoraceae</taxon>
        <taxon>Entomophthora</taxon>
    </lineage>
</organism>
<evidence type="ECO:0000313" key="1">
    <source>
        <dbReference type="EMBL" id="KAJ9053964.1"/>
    </source>
</evidence>
<comment type="caution">
    <text evidence="1">The sequence shown here is derived from an EMBL/GenBank/DDBJ whole genome shotgun (WGS) entry which is preliminary data.</text>
</comment>
<reference evidence="1" key="1">
    <citation type="submission" date="2022-04" db="EMBL/GenBank/DDBJ databases">
        <title>Genome of the entomopathogenic fungus Entomophthora muscae.</title>
        <authorList>
            <person name="Elya C."/>
            <person name="Lovett B.R."/>
            <person name="Lee E."/>
            <person name="Macias A.M."/>
            <person name="Hajek A.E."/>
            <person name="De Bivort B.L."/>
            <person name="Kasson M.T."/>
            <person name="De Fine Licht H.H."/>
            <person name="Stajich J.E."/>
        </authorList>
    </citation>
    <scope>NUCLEOTIDE SEQUENCE</scope>
    <source>
        <strain evidence="1">Berkeley</strain>
    </source>
</reference>
<keyword evidence="2" id="KW-1185">Reference proteome</keyword>
<accession>A0ACC2RV25</accession>
<dbReference type="EMBL" id="QTSX02006475">
    <property type="protein sequence ID" value="KAJ9053964.1"/>
    <property type="molecule type" value="Genomic_DNA"/>
</dbReference>